<feature type="transmembrane region" description="Helical" evidence="4">
    <location>
        <begin position="255"/>
        <end position="274"/>
    </location>
</feature>
<evidence type="ECO:0000256" key="4">
    <source>
        <dbReference type="SAM" id="Phobius"/>
    </source>
</evidence>
<feature type="transmembrane region" description="Helical" evidence="4">
    <location>
        <begin position="347"/>
        <end position="373"/>
    </location>
</feature>
<dbReference type="SUPFAM" id="SSF103473">
    <property type="entry name" value="MFS general substrate transporter"/>
    <property type="match status" value="1"/>
</dbReference>
<feature type="transmembrane region" description="Helical" evidence="4">
    <location>
        <begin position="313"/>
        <end position="335"/>
    </location>
</feature>
<keyword evidence="4" id="KW-0812">Transmembrane</keyword>
<dbReference type="Gene3D" id="1.20.1250.20">
    <property type="entry name" value="MFS general substrate transporter like domains"/>
    <property type="match status" value="2"/>
</dbReference>
<feature type="region of interest" description="Disordered" evidence="3">
    <location>
        <begin position="1"/>
        <end position="40"/>
    </location>
</feature>
<feature type="transmembrane region" description="Helical" evidence="4">
    <location>
        <begin position="129"/>
        <end position="152"/>
    </location>
</feature>
<comment type="similarity">
    <text evidence="2">Belongs to the major facilitator superfamily. Monocarboxylate porter (TC 2.A.1.13) family.</text>
</comment>
<evidence type="ECO:0000256" key="1">
    <source>
        <dbReference type="ARBA" id="ARBA00004141"/>
    </source>
</evidence>
<accession>A0A9P9AC31</accession>
<comment type="caution">
    <text evidence="6">The sequence shown here is derived from an EMBL/GenBank/DDBJ whole genome shotgun (WGS) entry which is preliminary data.</text>
</comment>
<gene>
    <name evidence="6" type="ORF">F5X68DRAFT_222604</name>
</gene>
<evidence type="ECO:0000256" key="2">
    <source>
        <dbReference type="ARBA" id="ARBA00006727"/>
    </source>
</evidence>
<dbReference type="Pfam" id="PF07690">
    <property type="entry name" value="MFS_1"/>
    <property type="match status" value="1"/>
</dbReference>
<evidence type="ECO:0000259" key="5">
    <source>
        <dbReference type="PROSITE" id="PS50850"/>
    </source>
</evidence>
<name>A0A9P9AC31_9PEZI</name>
<feature type="transmembrane region" description="Helical" evidence="4">
    <location>
        <begin position="196"/>
        <end position="214"/>
    </location>
</feature>
<evidence type="ECO:0000313" key="7">
    <source>
        <dbReference type="Proteomes" id="UP000770015"/>
    </source>
</evidence>
<evidence type="ECO:0000256" key="3">
    <source>
        <dbReference type="SAM" id="MobiDB-lite"/>
    </source>
</evidence>
<keyword evidence="7" id="KW-1185">Reference proteome</keyword>
<proteinExistence type="inferred from homology"/>
<dbReference type="GO" id="GO:0016020">
    <property type="term" value="C:membrane"/>
    <property type="evidence" value="ECO:0007669"/>
    <property type="project" value="UniProtKB-SubCell"/>
</dbReference>
<feature type="transmembrane region" description="Helical" evidence="4">
    <location>
        <begin position="49"/>
        <end position="72"/>
    </location>
</feature>
<feature type="transmembrane region" description="Helical" evidence="4">
    <location>
        <begin position="164"/>
        <end position="184"/>
    </location>
</feature>
<keyword evidence="4" id="KW-1133">Transmembrane helix</keyword>
<dbReference type="EMBL" id="JAGSXJ010000013">
    <property type="protein sequence ID" value="KAH6686407.1"/>
    <property type="molecule type" value="Genomic_DNA"/>
</dbReference>
<reference evidence="6" key="1">
    <citation type="journal article" date="2021" name="Nat. Commun.">
        <title>Genetic determinants of endophytism in the Arabidopsis root mycobiome.</title>
        <authorList>
            <person name="Mesny F."/>
            <person name="Miyauchi S."/>
            <person name="Thiergart T."/>
            <person name="Pickel B."/>
            <person name="Atanasova L."/>
            <person name="Karlsson M."/>
            <person name="Huettel B."/>
            <person name="Barry K.W."/>
            <person name="Haridas S."/>
            <person name="Chen C."/>
            <person name="Bauer D."/>
            <person name="Andreopoulos W."/>
            <person name="Pangilinan J."/>
            <person name="LaButti K."/>
            <person name="Riley R."/>
            <person name="Lipzen A."/>
            <person name="Clum A."/>
            <person name="Drula E."/>
            <person name="Henrissat B."/>
            <person name="Kohler A."/>
            <person name="Grigoriev I.V."/>
            <person name="Martin F.M."/>
            <person name="Hacquard S."/>
        </authorList>
    </citation>
    <scope>NUCLEOTIDE SEQUENCE</scope>
    <source>
        <strain evidence="6">MPI-SDFR-AT-0117</strain>
    </source>
</reference>
<dbReference type="PANTHER" id="PTHR11360:SF305">
    <property type="entry name" value="MAJOR FACILITATOR SUPERFAMILY (MFS) PROFILE DOMAIN-CONTAINING PROTEIN"/>
    <property type="match status" value="1"/>
</dbReference>
<dbReference type="AlphaFoldDB" id="A0A9P9AC31"/>
<organism evidence="6 7">
    <name type="scientific">Plectosphaerella plurivora</name>
    <dbReference type="NCBI Taxonomy" id="936078"/>
    <lineage>
        <taxon>Eukaryota</taxon>
        <taxon>Fungi</taxon>
        <taxon>Dikarya</taxon>
        <taxon>Ascomycota</taxon>
        <taxon>Pezizomycotina</taxon>
        <taxon>Sordariomycetes</taxon>
        <taxon>Hypocreomycetidae</taxon>
        <taxon>Glomerellales</taxon>
        <taxon>Plectosphaerellaceae</taxon>
        <taxon>Plectosphaerella</taxon>
    </lineage>
</organism>
<dbReference type="PROSITE" id="PS50850">
    <property type="entry name" value="MFS"/>
    <property type="match status" value="1"/>
</dbReference>
<dbReference type="InterPro" id="IPR011701">
    <property type="entry name" value="MFS"/>
</dbReference>
<dbReference type="GO" id="GO:0022857">
    <property type="term" value="F:transmembrane transporter activity"/>
    <property type="evidence" value="ECO:0007669"/>
    <property type="project" value="InterPro"/>
</dbReference>
<feature type="transmembrane region" description="Helical" evidence="4">
    <location>
        <begin position="84"/>
        <end position="109"/>
    </location>
</feature>
<evidence type="ECO:0000313" key="6">
    <source>
        <dbReference type="EMBL" id="KAH6686407.1"/>
    </source>
</evidence>
<feature type="transmembrane region" description="Helical" evidence="4">
    <location>
        <begin position="221"/>
        <end position="243"/>
    </location>
</feature>
<dbReference type="PANTHER" id="PTHR11360">
    <property type="entry name" value="MONOCARBOXYLATE TRANSPORTER"/>
    <property type="match status" value="1"/>
</dbReference>
<feature type="compositionally biased region" description="Polar residues" evidence="3">
    <location>
        <begin position="1"/>
        <end position="39"/>
    </location>
</feature>
<feature type="domain" description="Major facilitator superfamily (MFS) profile" evidence="5">
    <location>
        <begin position="221"/>
        <end position="417"/>
    </location>
</feature>
<dbReference type="OrthoDB" id="6499973at2759"/>
<feature type="transmembrane region" description="Helical" evidence="4">
    <location>
        <begin position="385"/>
        <end position="403"/>
    </location>
</feature>
<protein>
    <submittedName>
        <fullName evidence="6">Major facilitator superfamily domain-containing protein</fullName>
    </submittedName>
</protein>
<dbReference type="InterPro" id="IPR050327">
    <property type="entry name" value="Proton-linked_MCT"/>
</dbReference>
<sequence>MDQNIHTSSESLASAPQNEKVPSQDHLSSPESNPATSASPFKPDTRAGWIPVAAGSLSLFVYLGVIYSWGIMQIRLVETTDASLTTLTLVGSLATSFMISVSVPAAAAVRRGCLMGLGEFLASWVTGHIGALFVLHGLVFGVGGGLSIFACSTAHLGWFDKHRGLAMGVVFGGGSLGSAVMSVATNVMVSRLGVAWTFRILGFMLWGVCVPASWFRFREPLFLAVIAATVLSTFSLFIPPYFIPLFARSMGYSEQVAIVTLAAWNLASTVGRVGAGICADRLLGPLNSLLACLLLMGLSSLVVWPLSRSTGVFAVYLVLNGLGCGAFFSLVPSTLGQLFGSKNTMGLVPIVWTTWFCGFFFGTPIASGLYSAAGHMDGLARFRPAAFYGGGMSTVAFFFMLAIRFRRQRESRKGTEE</sequence>
<comment type="subcellular location">
    <subcellularLocation>
        <location evidence="1">Membrane</location>
        <topology evidence="1">Multi-pass membrane protein</topology>
    </subcellularLocation>
</comment>
<dbReference type="InterPro" id="IPR036259">
    <property type="entry name" value="MFS_trans_sf"/>
</dbReference>
<dbReference type="Proteomes" id="UP000770015">
    <property type="component" value="Unassembled WGS sequence"/>
</dbReference>
<dbReference type="InterPro" id="IPR020846">
    <property type="entry name" value="MFS_dom"/>
</dbReference>
<feature type="transmembrane region" description="Helical" evidence="4">
    <location>
        <begin position="286"/>
        <end position="307"/>
    </location>
</feature>
<keyword evidence="4" id="KW-0472">Membrane</keyword>